<dbReference type="EMBL" id="HBUE01080181">
    <property type="protein sequence ID" value="CAG6477193.1"/>
    <property type="molecule type" value="Transcribed_RNA"/>
</dbReference>
<dbReference type="GO" id="GO:0004825">
    <property type="term" value="F:methionine-tRNA ligase activity"/>
    <property type="evidence" value="ECO:0007669"/>
    <property type="project" value="InterPro"/>
</dbReference>
<sequence>MNFHVKSHNKPHILAEKCLSHYRNFNFYLVVDSVIQVLHATNNFFETTAPWKLKAPEQRDQLNTILALTMEVLRQTGIVMQPIVPQLSGKLLDKLSVSRHRRLWRDLHGQFDRKQRSLAEIDAVLFRRIVPPKVEEVKEPKAKKVKKRN</sequence>
<dbReference type="Gene3D" id="1.10.730.10">
    <property type="entry name" value="Isoleucyl-tRNA Synthetase, Domain 1"/>
    <property type="match status" value="1"/>
</dbReference>
<dbReference type="Pfam" id="PF19303">
    <property type="entry name" value="Anticodon_3"/>
    <property type="match status" value="1"/>
</dbReference>
<dbReference type="InterPro" id="IPR023457">
    <property type="entry name" value="Met-tRNA_synth_2"/>
</dbReference>
<keyword evidence="4" id="KW-0436">Ligase</keyword>
<evidence type="ECO:0000313" key="4">
    <source>
        <dbReference type="EMBL" id="CAG6477193.1"/>
    </source>
</evidence>
<evidence type="ECO:0000256" key="1">
    <source>
        <dbReference type="ARBA" id="ARBA00026124"/>
    </source>
</evidence>
<reference evidence="4" key="1">
    <citation type="submission" date="2021-05" db="EMBL/GenBank/DDBJ databases">
        <authorList>
            <person name="Alioto T."/>
            <person name="Alioto T."/>
            <person name="Gomez Garrido J."/>
        </authorList>
    </citation>
    <scope>NUCLEOTIDE SEQUENCE</scope>
</reference>
<dbReference type="PANTHER" id="PTHR43326:SF1">
    <property type="entry name" value="METHIONINE--TRNA LIGASE, MITOCHONDRIAL"/>
    <property type="match status" value="1"/>
</dbReference>
<accession>A0A8D8FNU0</accession>
<evidence type="ECO:0000256" key="2">
    <source>
        <dbReference type="ARBA" id="ARBA00030331"/>
    </source>
</evidence>
<dbReference type="InterPro" id="IPR041872">
    <property type="entry name" value="Anticodon_Met"/>
</dbReference>
<dbReference type="SUPFAM" id="SSF47323">
    <property type="entry name" value="Anticodon-binding domain of a subclass of class I aminoacyl-tRNA synthetases"/>
    <property type="match status" value="1"/>
</dbReference>
<dbReference type="GO" id="GO:0006431">
    <property type="term" value="P:methionyl-tRNA aminoacylation"/>
    <property type="evidence" value="ECO:0007669"/>
    <property type="project" value="TreeGrafter"/>
</dbReference>
<dbReference type="AlphaFoldDB" id="A0A8D8FNU0"/>
<dbReference type="GO" id="GO:0005524">
    <property type="term" value="F:ATP binding"/>
    <property type="evidence" value="ECO:0007669"/>
    <property type="project" value="InterPro"/>
</dbReference>
<dbReference type="InterPro" id="IPR009080">
    <property type="entry name" value="tRNAsynth_Ia_anticodon-bd"/>
</dbReference>
<protein>
    <recommendedName>
        <fullName evidence="1">Methionine--tRNA ligase, mitochondrial</fullName>
    </recommendedName>
    <alternativeName>
        <fullName evidence="2">Mitochondrial methionyl-tRNA synthetase</fullName>
    </alternativeName>
</protein>
<organism evidence="4">
    <name type="scientific">Culex pipiens</name>
    <name type="common">House mosquito</name>
    <dbReference type="NCBI Taxonomy" id="7175"/>
    <lineage>
        <taxon>Eukaryota</taxon>
        <taxon>Metazoa</taxon>
        <taxon>Ecdysozoa</taxon>
        <taxon>Arthropoda</taxon>
        <taxon>Hexapoda</taxon>
        <taxon>Insecta</taxon>
        <taxon>Pterygota</taxon>
        <taxon>Neoptera</taxon>
        <taxon>Endopterygota</taxon>
        <taxon>Diptera</taxon>
        <taxon>Nematocera</taxon>
        <taxon>Culicoidea</taxon>
        <taxon>Culicidae</taxon>
        <taxon>Culicinae</taxon>
        <taxon>Culicini</taxon>
        <taxon>Culex</taxon>
        <taxon>Culex</taxon>
    </lineage>
</organism>
<proteinExistence type="predicted"/>
<dbReference type="PANTHER" id="PTHR43326">
    <property type="entry name" value="METHIONYL-TRNA SYNTHETASE"/>
    <property type="match status" value="1"/>
</dbReference>
<name>A0A8D8FNU0_CULPI</name>
<feature type="domain" description="Methionyl-tRNA synthetase anticodon-binding" evidence="3">
    <location>
        <begin position="37"/>
        <end position="137"/>
    </location>
</feature>
<evidence type="ECO:0000259" key="3">
    <source>
        <dbReference type="Pfam" id="PF19303"/>
    </source>
</evidence>